<dbReference type="Proteomes" id="UP001056120">
    <property type="component" value="Linkage Group LG21"/>
</dbReference>
<name>A0ACB9CF03_9ASTR</name>
<proteinExistence type="predicted"/>
<accession>A0ACB9CF03</accession>
<comment type="caution">
    <text evidence="1">The sequence shown here is derived from an EMBL/GenBank/DDBJ whole genome shotgun (WGS) entry which is preliminary data.</text>
</comment>
<evidence type="ECO:0000313" key="1">
    <source>
        <dbReference type="EMBL" id="KAI3732835.1"/>
    </source>
</evidence>
<reference evidence="1 2" key="2">
    <citation type="journal article" date="2022" name="Mol. Ecol. Resour.">
        <title>The genomes of chicory, endive, great burdock and yacon provide insights into Asteraceae paleo-polyploidization history and plant inulin production.</title>
        <authorList>
            <person name="Fan W."/>
            <person name="Wang S."/>
            <person name="Wang H."/>
            <person name="Wang A."/>
            <person name="Jiang F."/>
            <person name="Liu H."/>
            <person name="Zhao H."/>
            <person name="Xu D."/>
            <person name="Zhang Y."/>
        </authorList>
    </citation>
    <scope>NUCLEOTIDE SEQUENCE [LARGE SCALE GENOMIC DNA]</scope>
    <source>
        <strain evidence="2">cv. Yunnan</strain>
        <tissue evidence="1">Leaves</tissue>
    </source>
</reference>
<reference evidence="2" key="1">
    <citation type="journal article" date="2022" name="Mol. Ecol. Resour.">
        <title>The genomes of chicory, endive, great burdock and yacon provide insights into Asteraceae palaeo-polyploidization history and plant inulin production.</title>
        <authorList>
            <person name="Fan W."/>
            <person name="Wang S."/>
            <person name="Wang H."/>
            <person name="Wang A."/>
            <person name="Jiang F."/>
            <person name="Liu H."/>
            <person name="Zhao H."/>
            <person name="Xu D."/>
            <person name="Zhang Y."/>
        </authorList>
    </citation>
    <scope>NUCLEOTIDE SEQUENCE [LARGE SCALE GENOMIC DNA]</scope>
    <source>
        <strain evidence="2">cv. Yunnan</strain>
    </source>
</reference>
<organism evidence="1 2">
    <name type="scientific">Smallanthus sonchifolius</name>
    <dbReference type="NCBI Taxonomy" id="185202"/>
    <lineage>
        <taxon>Eukaryota</taxon>
        <taxon>Viridiplantae</taxon>
        <taxon>Streptophyta</taxon>
        <taxon>Embryophyta</taxon>
        <taxon>Tracheophyta</taxon>
        <taxon>Spermatophyta</taxon>
        <taxon>Magnoliopsida</taxon>
        <taxon>eudicotyledons</taxon>
        <taxon>Gunneridae</taxon>
        <taxon>Pentapetalae</taxon>
        <taxon>asterids</taxon>
        <taxon>campanulids</taxon>
        <taxon>Asterales</taxon>
        <taxon>Asteraceae</taxon>
        <taxon>Asteroideae</taxon>
        <taxon>Heliantheae alliance</taxon>
        <taxon>Millerieae</taxon>
        <taxon>Smallanthus</taxon>
    </lineage>
</organism>
<dbReference type="EMBL" id="CM042038">
    <property type="protein sequence ID" value="KAI3732835.1"/>
    <property type="molecule type" value="Genomic_DNA"/>
</dbReference>
<evidence type="ECO:0000313" key="2">
    <source>
        <dbReference type="Proteomes" id="UP001056120"/>
    </source>
</evidence>
<protein>
    <submittedName>
        <fullName evidence="1">Uncharacterized protein</fullName>
    </submittedName>
</protein>
<gene>
    <name evidence="1" type="ORF">L1987_64044</name>
</gene>
<keyword evidence="2" id="KW-1185">Reference proteome</keyword>
<sequence length="106" mass="11760">MLKTLKWVEHSRAQDQARSCSAFEFQERISLMAGNRDHPYLEFEMNEHEYEARLDVLWPRRGRILAARRLDPAAIDASVSGTGGTTLSPPLGAGCSGFTPYSTSSS</sequence>